<evidence type="ECO:0000313" key="2">
    <source>
        <dbReference type="Proteomes" id="UP001530377"/>
    </source>
</evidence>
<organism evidence="1 2">
    <name type="scientific">Cyclostephanos tholiformis</name>
    <dbReference type="NCBI Taxonomy" id="382380"/>
    <lineage>
        <taxon>Eukaryota</taxon>
        <taxon>Sar</taxon>
        <taxon>Stramenopiles</taxon>
        <taxon>Ochrophyta</taxon>
        <taxon>Bacillariophyta</taxon>
        <taxon>Coscinodiscophyceae</taxon>
        <taxon>Thalassiosirophycidae</taxon>
        <taxon>Stephanodiscales</taxon>
        <taxon>Stephanodiscaceae</taxon>
        <taxon>Cyclostephanos</taxon>
    </lineage>
</organism>
<dbReference type="EMBL" id="JALLPB020000084">
    <property type="protein sequence ID" value="KAL3821788.1"/>
    <property type="molecule type" value="Genomic_DNA"/>
</dbReference>
<name>A0ABD3SBT3_9STRA</name>
<dbReference type="Proteomes" id="UP001530377">
    <property type="component" value="Unassembled WGS sequence"/>
</dbReference>
<evidence type="ECO:0000313" key="1">
    <source>
        <dbReference type="EMBL" id="KAL3821788.1"/>
    </source>
</evidence>
<sequence length="295" mass="31558">MTKSIAAARVALGSSPMKWAVGGWSFFIAENYVLSENRTYLISKFNDDMYHVAYGTLSTIAMSSALYGYLRKVRNTEPLLWNMTGPTPLGARLAGFALLSVGLGMASQIPPKIQLPVHYSVEANDENYATPRSVTSPMSRVGGGEGGVVGWKVRCPFDFTDKRDAAASDGSVISGLERITRHPGLWSMGLLGLGNACLVPSLPQKVWLAMPVFVALIGGAHTDSRFRRGMGGTMSAEYDMATGNVPFTALLSGAQGDVTVALREFAGEVKPLNAIIAVGLSGLWVLRKGRGVRIR</sequence>
<gene>
    <name evidence="1" type="ORF">ACHAXA_008781</name>
</gene>
<comment type="caution">
    <text evidence="1">The sequence shown here is derived from an EMBL/GenBank/DDBJ whole genome shotgun (WGS) entry which is preliminary data.</text>
</comment>
<evidence type="ECO:0008006" key="3">
    <source>
        <dbReference type="Google" id="ProtNLM"/>
    </source>
</evidence>
<dbReference type="AlphaFoldDB" id="A0ABD3SBT3"/>
<proteinExistence type="predicted"/>
<keyword evidence="2" id="KW-1185">Reference proteome</keyword>
<reference evidence="1 2" key="1">
    <citation type="submission" date="2024-10" db="EMBL/GenBank/DDBJ databases">
        <title>Updated reference genomes for cyclostephanoid diatoms.</title>
        <authorList>
            <person name="Roberts W.R."/>
            <person name="Alverson A.J."/>
        </authorList>
    </citation>
    <scope>NUCLEOTIDE SEQUENCE [LARGE SCALE GENOMIC DNA]</scope>
    <source>
        <strain evidence="1 2">AJA228-03</strain>
    </source>
</reference>
<protein>
    <recommendedName>
        <fullName evidence="3">NnrU domain-containing protein</fullName>
    </recommendedName>
</protein>
<accession>A0ABD3SBT3</accession>